<dbReference type="EMBL" id="CASHSV030000001">
    <property type="protein sequence ID" value="CAJ2629798.1"/>
    <property type="molecule type" value="Genomic_DNA"/>
</dbReference>
<keyword evidence="2" id="KW-1185">Reference proteome</keyword>
<sequence length="387" mass="44390">MHISYTQNDTVCTQLIFEPTAKSHRLISPAARLPEELIVEILLRLPVRSLLQFKCVCKSWKTLISNPQFTKTHLRISTVEPTLTHQRLVFSALQTPLKIVSYPLKPLFQNPSTPVKPVNFNGIMKHNYSIIGSCNGLLCLYCKSQTCFRLCNPSINFKSKKSPSHCWMLIYYGFGYDQVNDKYKVLVVVQNKDDLSETLTKIYTFGEDSWKIIQNFPHTTPTEGLGKFVSGTLNWIVDKNNVRSNQGVILSFDLAKETCMEILLPQNDGKDMCTPRRKLCVLNNCLCVCDDIYKSGEFHWVVWLMKEYGVVESWTKLMIISREKFQSFVYVIPLFISENGSVLVVDEWSFKLILYNLYSSEFGYPCLLTSSSLGFNPHIYCESLVSL</sequence>
<organism evidence="1 2">
    <name type="scientific">Trifolium pratense</name>
    <name type="common">Red clover</name>
    <dbReference type="NCBI Taxonomy" id="57577"/>
    <lineage>
        <taxon>Eukaryota</taxon>
        <taxon>Viridiplantae</taxon>
        <taxon>Streptophyta</taxon>
        <taxon>Embryophyta</taxon>
        <taxon>Tracheophyta</taxon>
        <taxon>Spermatophyta</taxon>
        <taxon>Magnoliopsida</taxon>
        <taxon>eudicotyledons</taxon>
        <taxon>Gunneridae</taxon>
        <taxon>Pentapetalae</taxon>
        <taxon>rosids</taxon>
        <taxon>fabids</taxon>
        <taxon>Fabales</taxon>
        <taxon>Fabaceae</taxon>
        <taxon>Papilionoideae</taxon>
        <taxon>50 kb inversion clade</taxon>
        <taxon>NPAAA clade</taxon>
        <taxon>Hologalegina</taxon>
        <taxon>IRL clade</taxon>
        <taxon>Trifolieae</taxon>
        <taxon>Trifolium</taxon>
    </lineage>
</organism>
<protein>
    <submittedName>
        <fullName evidence="1">Uncharacterized protein</fullName>
    </submittedName>
</protein>
<gene>
    <name evidence="1" type="ORF">MILVUS5_LOCUS1707</name>
</gene>
<evidence type="ECO:0000313" key="1">
    <source>
        <dbReference type="EMBL" id="CAJ2629798.1"/>
    </source>
</evidence>
<name>A0ACB0ICY1_TRIPR</name>
<proteinExistence type="predicted"/>
<dbReference type="Proteomes" id="UP001177021">
    <property type="component" value="Unassembled WGS sequence"/>
</dbReference>
<reference evidence="1" key="1">
    <citation type="submission" date="2023-10" db="EMBL/GenBank/DDBJ databases">
        <authorList>
            <person name="Rodriguez Cubillos JULIANA M."/>
            <person name="De Vega J."/>
        </authorList>
    </citation>
    <scope>NUCLEOTIDE SEQUENCE</scope>
</reference>
<comment type="caution">
    <text evidence="1">The sequence shown here is derived from an EMBL/GenBank/DDBJ whole genome shotgun (WGS) entry which is preliminary data.</text>
</comment>
<accession>A0ACB0ICY1</accession>
<evidence type="ECO:0000313" key="2">
    <source>
        <dbReference type="Proteomes" id="UP001177021"/>
    </source>
</evidence>